<dbReference type="SUPFAM" id="SSF53448">
    <property type="entry name" value="Nucleotide-diphospho-sugar transferases"/>
    <property type="match status" value="1"/>
</dbReference>
<gene>
    <name evidence="2" type="ORF">ON753_19580</name>
</gene>
<comment type="caution">
    <text evidence="2">The sequence shown here is derived from an EMBL/GenBank/DDBJ whole genome shotgun (WGS) entry which is preliminary data.</text>
</comment>
<evidence type="ECO:0000259" key="1">
    <source>
        <dbReference type="Pfam" id="PF00535"/>
    </source>
</evidence>
<dbReference type="Proteomes" id="UP001300261">
    <property type="component" value="Unassembled WGS sequence"/>
</dbReference>
<accession>A0ABT3R5M3</accession>
<organism evidence="2 3">
    <name type="scientific">Roseibium salinum</name>
    <dbReference type="NCBI Taxonomy" id="1604349"/>
    <lineage>
        <taxon>Bacteria</taxon>
        <taxon>Pseudomonadati</taxon>
        <taxon>Pseudomonadota</taxon>
        <taxon>Alphaproteobacteria</taxon>
        <taxon>Hyphomicrobiales</taxon>
        <taxon>Stappiaceae</taxon>
        <taxon>Roseibium</taxon>
    </lineage>
</organism>
<sequence>MIVPLISVVVPVYNGAETIRAGIESLLSQSFQDFEIVVVDDGSTDGTAEVVGGINDSRIKLLRQQNRGAAAARNTAIKQSRGEFIAFQDHDDSSTSHRLEKQLSFLRTHTEVGILGSRSVIIDRNGLSRGGHNHPLADEHLRFELMFDNPFVTSSVMLPSRVLKEVGLFTLDSKRFPEDYELWSRISRRFKLANLPDRMILYRKSEGSLSSTHVAKQIAQIASENIAFALGQSSPSTEITDLALWYHKQYQLLSPRPNFSKMFEIIRDVAALLSDGGSSNQDLSAISEDLIRKFIVERPAQYMPFALRLRRHLMRRHKKIVELTKKHRSPTERK</sequence>
<dbReference type="PANTHER" id="PTHR43685">
    <property type="entry name" value="GLYCOSYLTRANSFERASE"/>
    <property type="match status" value="1"/>
</dbReference>
<reference evidence="2 3" key="1">
    <citation type="journal article" date="2016" name="Int. J. Syst. Evol. Microbiol.">
        <title>Labrenzia salina sp. nov., isolated from the rhizosphere of the halophyte Arthrocnemum macrostachyum.</title>
        <authorList>
            <person name="Camacho M."/>
            <person name="Redondo-Gomez S."/>
            <person name="Rodriguez-Llorente I."/>
            <person name="Rohde M."/>
            <person name="Sproer C."/>
            <person name="Schumann P."/>
            <person name="Klenk H.P."/>
            <person name="Montero-Calasanz M.D.C."/>
        </authorList>
    </citation>
    <scope>NUCLEOTIDE SEQUENCE [LARGE SCALE GENOMIC DNA]</scope>
    <source>
        <strain evidence="2 3">DSM 29163</strain>
    </source>
</reference>
<protein>
    <submittedName>
        <fullName evidence="2">Glycosyltransferase family A protein</fullName>
    </submittedName>
</protein>
<dbReference type="EMBL" id="JAPEVI010000003">
    <property type="protein sequence ID" value="MCX2724545.1"/>
    <property type="molecule type" value="Genomic_DNA"/>
</dbReference>
<evidence type="ECO:0000313" key="2">
    <source>
        <dbReference type="EMBL" id="MCX2724545.1"/>
    </source>
</evidence>
<dbReference type="Pfam" id="PF00535">
    <property type="entry name" value="Glycos_transf_2"/>
    <property type="match status" value="1"/>
</dbReference>
<dbReference type="InterPro" id="IPR050834">
    <property type="entry name" value="Glycosyltransf_2"/>
</dbReference>
<dbReference type="PANTHER" id="PTHR43685:SF11">
    <property type="entry name" value="GLYCOSYLTRANSFERASE TAGX-RELATED"/>
    <property type="match status" value="1"/>
</dbReference>
<dbReference type="Gene3D" id="3.90.550.10">
    <property type="entry name" value="Spore Coat Polysaccharide Biosynthesis Protein SpsA, Chain A"/>
    <property type="match status" value="1"/>
</dbReference>
<name>A0ABT3R5M3_9HYPH</name>
<dbReference type="InterPro" id="IPR029044">
    <property type="entry name" value="Nucleotide-diphossugar_trans"/>
</dbReference>
<dbReference type="CDD" id="cd00761">
    <property type="entry name" value="Glyco_tranf_GTA_type"/>
    <property type="match status" value="1"/>
</dbReference>
<dbReference type="RefSeq" id="WP_265964633.1">
    <property type="nucleotide sequence ID" value="NZ_JAPEVI010000003.1"/>
</dbReference>
<keyword evidence="3" id="KW-1185">Reference proteome</keyword>
<feature type="domain" description="Glycosyltransferase 2-like" evidence="1">
    <location>
        <begin position="7"/>
        <end position="155"/>
    </location>
</feature>
<dbReference type="InterPro" id="IPR001173">
    <property type="entry name" value="Glyco_trans_2-like"/>
</dbReference>
<proteinExistence type="predicted"/>
<evidence type="ECO:0000313" key="3">
    <source>
        <dbReference type="Proteomes" id="UP001300261"/>
    </source>
</evidence>